<dbReference type="Proteomes" id="UP001428817">
    <property type="component" value="Unassembled WGS sequence"/>
</dbReference>
<keyword evidence="8 9" id="KW-0472">Membrane</keyword>
<organism evidence="11 12">
    <name type="scientific">Pseudonocardia eucalypti</name>
    <dbReference type="NCBI Taxonomy" id="648755"/>
    <lineage>
        <taxon>Bacteria</taxon>
        <taxon>Bacillati</taxon>
        <taxon>Actinomycetota</taxon>
        <taxon>Actinomycetes</taxon>
        <taxon>Pseudonocardiales</taxon>
        <taxon>Pseudonocardiaceae</taxon>
        <taxon>Pseudonocardia</taxon>
    </lineage>
</organism>
<dbReference type="InterPro" id="IPR002208">
    <property type="entry name" value="SecY/SEC61-alpha"/>
</dbReference>
<evidence type="ECO:0000256" key="9">
    <source>
        <dbReference type="HAMAP-Rule" id="MF_01465"/>
    </source>
</evidence>
<feature type="transmembrane region" description="Helical" evidence="9">
    <location>
        <begin position="213"/>
        <end position="233"/>
    </location>
</feature>
<keyword evidence="6 9" id="KW-1133">Transmembrane helix</keyword>
<dbReference type="InterPro" id="IPR023201">
    <property type="entry name" value="SecY_dom_sf"/>
</dbReference>
<dbReference type="RefSeq" id="WP_185062248.1">
    <property type="nucleotide sequence ID" value="NZ_BAABJP010000030.1"/>
</dbReference>
<proteinExistence type="inferred from homology"/>
<evidence type="ECO:0000256" key="6">
    <source>
        <dbReference type="ARBA" id="ARBA00022989"/>
    </source>
</evidence>
<evidence type="ECO:0000256" key="2">
    <source>
        <dbReference type="ARBA" id="ARBA00005751"/>
    </source>
</evidence>
<comment type="function">
    <text evidence="9">The central subunit of the protein translocation channel SecYEG. Consists of two halves formed by TMs 1-5 and 6-10. These two domains form a lateral gate at the front which open onto the bilayer between TMs 2 and 7, and are clamped together by SecE at the back. The channel is closed by both a pore ring composed of hydrophobic SecY resides and a short helix (helix 2A) on the extracellular side of the membrane which forms a plug. The plug probably moves laterally to allow the channel to open. The ring and the pore may move independently.</text>
</comment>
<accession>A0ABP9QL97</accession>
<keyword evidence="4 9" id="KW-0812">Transmembrane</keyword>
<keyword evidence="5 9" id="KW-0653">Protein transport</keyword>
<keyword evidence="3 9" id="KW-0813">Transport</keyword>
<evidence type="ECO:0000313" key="11">
    <source>
        <dbReference type="EMBL" id="GAA5163806.1"/>
    </source>
</evidence>
<comment type="similarity">
    <text evidence="2 9 10">Belongs to the SecY/SEC61-alpha family.</text>
</comment>
<gene>
    <name evidence="11" type="primary">secY_2</name>
    <name evidence="9" type="synonym">secY</name>
    <name evidence="11" type="ORF">GCM10023321_51280</name>
</gene>
<feature type="transmembrane region" description="Helical" evidence="9">
    <location>
        <begin position="119"/>
        <end position="142"/>
    </location>
</feature>
<evidence type="ECO:0000256" key="10">
    <source>
        <dbReference type="RuleBase" id="RU004349"/>
    </source>
</evidence>
<keyword evidence="7 9" id="KW-0811">Translocation</keyword>
<dbReference type="InterPro" id="IPR026593">
    <property type="entry name" value="SecY"/>
</dbReference>
<comment type="subcellular location">
    <subcellularLocation>
        <location evidence="9">Cell membrane</location>
        <topology evidence="9">Multi-pass membrane protein</topology>
    </subcellularLocation>
    <subcellularLocation>
        <location evidence="1">Membrane</location>
        <topology evidence="1">Multi-pass membrane protein</topology>
    </subcellularLocation>
</comment>
<feature type="transmembrane region" description="Helical" evidence="9">
    <location>
        <begin position="183"/>
        <end position="201"/>
    </location>
</feature>
<feature type="transmembrane region" description="Helical" evidence="9">
    <location>
        <begin position="57"/>
        <end position="79"/>
    </location>
</feature>
<feature type="transmembrane region" description="Helical" evidence="9">
    <location>
        <begin position="366"/>
        <end position="388"/>
    </location>
</feature>
<protein>
    <recommendedName>
        <fullName evidence="9">Protein translocase subunit SecY</fullName>
    </recommendedName>
</protein>
<dbReference type="Gene3D" id="1.10.3370.10">
    <property type="entry name" value="SecY subunit domain"/>
    <property type="match status" value="1"/>
</dbReference>
<dbReference type="SUPFAM" id="SSF103491">
    <property type="entry name" value="Preprotein translocase SecY subunit"/>
    <property type="match status" value="1"/>
</dbReference>
<comment type="subunit">
    <text evidence="9">Component of the Sec protein translocase complex. Heterotrimer consisting of SecY, SecE and SecG subunits. The heterotrimers can form oligomers, although 1 heterotrimer is thought to be able to translocate proteins. Interacts with the ribosome. Interacts with SecDF, and other proteins may be involved. Interacts with SecA.</text>
</comment>
<comment type="caution">
    <text evidence="9">Lacks conserved residue(s) required for the propagation of feature annotation.</text>
</comment>
<feature type="transmembrane region" description="Helical" evidence="9">
    <location>
        <begin position="268"/>
        <end position="287"/>
    </location>
</feature>
<keyword evidence="12" id="KW-1185">Reference proteome</keyword>
<dbReference type="EMBL" id="BAABJP010000030">
    <property type="protein sequence ID" value="GAA5163806.1"/>
    <property type="molecule type" value="Genomic_DNA"/>
</dbReference>
<name>A0ABP9QL97_9PSEU</name>
<evidence type="ECO:0000256" key="1">
    <source>
        <dbReference type="ARBA" id="ARBA00004141"/>
    </source>
</evidence>
<dbReference type="NCBIfam" id="TIGR00967">
    <property type="entry name" value="3a0501s007"/>
    <property type="match status" value="1"/>
</dbReference>
<sequence length="431" mass="45385">MLRVLRTIFTQPELRKRILFTLALVAAARLGSAIPLPGVSFPNVQQCLLETANGGGAYAMFNLFSGGALLQLSVFALGVTPYITASIVVHTLGTAVPRFEQLRQEGPNGQAKLNQYSRYLTVAIAVPQATAVVALAASGRLFGGCRLPVIPAPSTLTVAIMVLVMVTGGALLMWLGELITERGIGRGMSVLLFTSIAHRIPVEAKALLDTSGVVTFVNLCVFGLLVVVGVVFIEQAQRRIPVRYAKAVIDPRVYRLASSYLPLKVNQAGVLPVIFASSVLFLPDLASRALGNAGGSFLQGPLANPSSAIHIAAYAALVVFFCYFHARTGFNPAARAREIGRRGGFVPGVRPGPATAGYLRFVLGRLTAAGAVYLAALAVLPSIVLGAAGSAQNQNLPLGGTSALIMVGVALDTAKQVETHLVQDRYQGFLR</sequence>
<dbReference type="PIRSF" id="PIRSF004557">
    <property type="entry name" value="SecY"/>
    <property type="match status" value="1"/>
</dbReference>
<dbReference type="HAMAP" id="MF_01465">
    <property type="entry name" value="SecY"/>
    <property type="match status" value="1"/>
</dbReference>
<evidence type="ECO:0000313" key="12">
    <source>
        <dbReference type="Proteomes" id="UP001428817"/>
    </source>
</evidence>
<feature type="transmembrane region" description="Helical" evidence="9">
    <location>
        <begin position="307"/>
        <end position="326"/>
    </location>
</feature>
<evidence type="ECO:0000256" key="7">
    <source>
        <dbReference type="ARBA" id="ARBA00023010"/>
    </source>
</evidence>
<evidence type="ECO:0000256" key="3">
    <source>
        <dbReference type="ARBA" id="ARBA00022448"/>
    </source>
</evidence>
<evidence type="ECO:0000256" key="4">
    <source>
        <dbReference type="ARBA" id="ARBA00022692"/>
    </source>
</evidence>
<comment type="caution">
    <text evidence="11">The sequence shown here is derived from an EMBL/GenBank/DDBJ whole genome shotgun (WGS) entry which is preliminary data.</text>
</comment>
<keyword evidence="9" id="KW-1003">Cell membrane</keyword>
<dbReference type="PANTHER" id="PTHR10906">
    <property type="entry name" value="SECY/SEC61-ALPHA FAMILY MEMBER"/>
    <property type="match status" value="1"/>
</dbReference>
<evidence type="ECO:0000256" key="8">
    <source>
        <dbReference type="ARBA" id="ARBA00023136"/>
    </source>
</evidence>
<dbReference type="PRINTS" id="PR00303">
    <property type="entry name" value="SECYTRNLCASE"/>
</dbReference>
<reference evidence="12" key="1">
    <citation type="journal article" date="2019" name="Int. J. Syst. Evol. Microbiol.">
        <title>The Global Catalogue of Microorganisms (GCM) 10K type strain sequencing project: providing services to taxonomists for standard genome sequencing and annotation.</title>
        <authorList>
            <consortium name="The Broad Institute Genomics Platform"/>
            <consortium name="The Broad Institute Genome Sequencing Center for Infectious Disease"/>
            <person name="Wu L."/>
            <person name="Ma J."/>
        </authorList>
    </citation>
    <scope>NUCLEOTIDE SEQUENCE [LARGE SCALE GENOMIC DNA]</scope>
    <source>
        <strain evidence="12">JCM 18303</strain>
    </source>
</reference>
<evidence type="ECO:0000256" key="5">
    <source>
        <dbReference type="ARBA" id="ARBA00022927"/>
    </source>
</evidence>
<feature type="transmembrane region" description="Helical" evidence="9">
    <location>
        <begin position="154"/>
        <end position="176"/>
    </location>
</feature>
<dbReference type="Pfam" id="PF00344">
    <property type="entry name" value="SecY"/>
    <property type="match status" value="1"/>
</dbReference>